<dbReference type="Proteomes" id="UP001501116">
    <property type="component" value="Unassembled WGS sequence"/>
</dbReference>
<evidence type="ECO:0000256" key="1">
    <source>
        <dbReference type="SAM" id="SignalP"/>
    </source>
</evidence>
<feature type="signal peptide" evidence="1">
    <location>
        <begin position="1"/>
        <end position="25"/>
    </location>
</feature>
<evidence type="ECO:0000313" key="2">
    <source>
        <dbReference type="EMBL" id="GAA1957919.1"/>
    </source>
</evidence>
<dbReference type="EMBL" id="BAAANN010000010">
    <property type="protein sequence ID" value="GAA1957919.1"/>
    <property type="molecule type" value="Genomic_DNA"/>
</dbReference>
<organism evidence="2 3">
    <name type="scientific">Amycolatopsis minnesotensis</name>
    <dbReference type="NCBI Taxonomy" id="337894"/>
    <lineage>
        <taxon>Bacteria</taxon>
        <taxon>Bacillati</taxon>
        <taxon>Actinomycetota</taxon>
        <taxon>Actinomycetes</taxon>
        <taxon>Pseudonocardiales</taxon>
        <taxon>Pseudonocardiaceae</taxon>
        <taxon>Amycolatopsis</taxon>
    </lineage>
</organism>
<comment type="caution">
    <text evidence="2">The sequence shown here is derived from an EMBL/GenBank/DDBJ whole genome shotgun (WGS) entry which is preliminary data.</text>
</comment>
<name>A0ABN2QTS3_9PSEU</name>
<gene>
    <name evidence="2" type="ORF">GCM10009754_30190</name>
</gene>
<evidence type="ECO:0000313" key="3">
    <source>
        <dbReference type="Proteomes" id="UP001501116"/>
    </source>
</evidence>
<accession>A0ABN2QTS3</accession>
<dbReference type="RefSeq" id="WP_344418052.1">
    <property type="nucleotide sequence ID" value="NZ_BAAANN010000010.1"/>
</dbReference>
<keyword evidence="3" id="KW-1185">Reference proteome</keyword>
<proteinExistence type="predicted"/>
<sequence>MTKAYLALAAVCGLCGLVASPAAQADPAWQRVGSGITGGVSGMAVTTSSAAETDAVIVRDNKEDGENRVAVVRVPASGPATSTDLAWSGELPSDLEAIDAVPGKAGEFVALASSGTAYLITVDSAKATVVRSFSLPDVDDKANYEGFALATIGGKTVAVWADRGKDKDPGVVSAAAVDLGQGTFSDPVSAKFTAPYPEKHVRHVSDVKVRADGGLLISSASDNGDDGPFDSALYRGGTVKLDGDRVALDTVKDATPVAKYQGHKIEALACGSASGVLGTDDENLGGFVRLANFC</sequence>
<keyword evidence="1" id="KW-0732">Signal</keyword>
<reference evidence="2 3" key="1">
    <citation type="journal article" date="2019" name="Int. J. Syst. Evol. Microbiol.">
        <title>The Global Catalogue of Microorganisms (GCM) 10K type strain sequencing project: providing services to taxonomists for standard genome sequencing and annotation.</title>
        <authorList>
            <consortium name="The Broad Institute Genomics Platform"/>
            <consortium name="The Broad Institute Genome Sequencing Center for Infectious Disease"/>
            <person name="Wu L."/>
            <person name="Ma J."/>
        </authorList>
    </citation>
    <scope>NUCLEOTIDE SEQUENCE [LARGE SCALE GENOMIC DNA]</scope>
    <source>
        <strain evidence="2 3">JCM 14545</strain>
    </source>
</reference>
<protein>
    <submittedName>
        <fullName evidence="2">Uncharacterized protein</fullName>
    </submittedName>
</protein>
<feature type="chain" id="PRO_5045628810" evidence="1">
    <location>
        <begin position="26"/>
        <end position="294"/>
    </location>
</feature>